<name>A0ACC2M186_PERAE</name>
<dbReference type="EMBL" id="CM056813">
    <property type="protein sequence ID" value="KAJ8639349.1"/>
    <property type="molecule type" value="Genomic_DNA"/>
</dbReference>
<protein>
    <submittedName>
        <fullName evidence="1">Uncharacterized protein</fullName>
    </submittedName>
</protein>
<sequence length="164" mass="17183">MPAATIIVVPEQAPASEIMIPSFAGTTVGLNGYTSNIVPRIANGPHPEAGSDEMLNPVVVSEVLSSGAPTKTLLSKLSPSQGPSPSSQALDFKVSVNLQISPKDQARALPADPNPLSPHSPLIPSSRPKARKSRNKASSSNSEPVTRSNGDSYPENLLELQRDL</sequence>
<reference evidence="1 2" key="1">
    <citation type="journal article" date="2022" name="Hortic Res">
        <title>A haplotype resolved chromosomal level avocado genome allows analysis of novel avocado genes.</title>
        <authorList>
            <person name="Nath O."/>
            <person name="Fletcher S.J."/>
            <person name="Hayward A."/>
            <person name="Shaw L.M."/>
            <person name="Masouleh A.K."/>
            <person name="Furtado A."/>
            <person name="Henry R.J."/>
            <person name="Mitter N."/>
        </authorList>
    </citation>
    <scope>NUCLEOTIDE SEQUENCE [LARGE SCALE GENOMIC DNA]</scope>
    <source>
        <strain evidence="2">cv. Hass</strain>
    </source>
</reference>
<dbReference type="Proteomes" id="UP001234297">
    <property type="component" value="Chromosome 5"/>
</dbReference>
<evidence type="ECO:0000313" key="2">
    <source>
        <dbReference type="Proteomes" id="UP001234297"/>
    </source>
</evidence>
<proteinExistence type="predicted"/>
<comment type="caution">
    <text evidence="1">The sequence shown here is derived from an EMBL/GenBank/DDBJ whole genome shotgun (WGS) entry which is preliminary data.</text>
</comment>
<gene>
    <name evidence="1" type="ORF">MRB53_016043</name>
</gene>
<keyword evidence="2" id="KW-1185">Reference proteome</keyword>
<evidence type="ECO:0000313" key="1">
    <source>
        <dbReference type="EMBL" id="KAJ8639349.1"/>
    </source>
</evidence>
<organism evidence="1 2">
    <name type="scientific">Persea americana</name>
    <name type="common">Avocado</name>
    <dbReference type="NCBI Taxonomy" id="3435"/>
    <lineage>
        <taxon>Eukaryota</taxon>
        <taxon>Viridiplantae</taxon>
        <taxon>Streptophyta</taxon>
        <taxon>Embryophyta</taxon>
        <taxon>Tracheophyta</taxon>
        <taxon>Spermatophyta</taxon>
        <taxon>Magnoliopsida</taxon>
        <taxon>Magnoliidae</taxon>
        <taxon>Laurales</taxon>
        <taxon>Lauraceae</taxon>
        <taxon>Persea</taxon>
    </lineage>
</organism>
<accession>A0ACC2M186</accession>